<dbReference type="InterPro" id="IPR019619">
    <property type="entry name" value="DUF2490"/>
</dbReference>
<reference evidence="2 3" key="1">
    <citation type="submission" date="2016-10" db="EMBL/GenBank/DDBJ databases">
        <authorList>
            <person name="de Groot N.N."/>
        </authorList>
    </citation>
    <scope>NUCLEOTIDE SEQUENCE [LARGE SCALE GENOMIC DNA]</scope>
    <source>
        <strain evidence="2">1</strain>
    </source>
</reference>
<sequence length="242" mass="27534">MLKLAKYSLTLIVLGLLGTPATAENIEEDFQTWGVFVATGSLGAINPEWKNFKFWIEGQGRFGNDTSRFSQGMVRNALGYALNDKTSIWLGHAWVPTSRPFAARKAFDEHRIWQQLLRSDKFAFGTLSNRTRFEQRFFSGISGSDDVAYRFRHLVKLAIPLPAISPAFGLAFYDEIFLNMNNTDSGLRSGFAINRGFAGVSYRLDQHTVFELGYLNQFINTKDNPRPDRMQHILAVQLFMNF</sequence>
<gene>
    <name evidence="2" type="ORF">NSMM_60013</name>
</gene>
<evidence type="ECO:0000256" key="1">
    <source>
        <dbReference type="SAM" id="SignalP"/>
    </source>
</evidence>
<dbReference type="STRING" id="51642.NSMM_60013"/>
<organism evidence="2 3">
    <name type="scientific">Nitrosomonas mobilis</name>
    <dbReference type="NCBI Taxonomy" id="51642"/>
    <lineage>
        <taxon>Bacteria</taxon>
        <taxon>Pseudomonadati</taxon>
        <taxon>Pseudomonadota</taxon>
        <taxon>Betaproteobacteria</taxon>
        <taxon>Nitrosomonadales</taxon>
        <taxon>Nitrosomonadaceae</taxon>
        <taxon>Nitrosomonas</taxon>
    </lineage>
</organism>
<protein>
    <recommendedName>
        <fullName evidence="4">DUF2490 domain-containing protein</fullName>
    </recommendedName>
</protein>
<dbReference type="AlphaFoldDB" id="A0A1G5SJ16"/>
<keyword evidence="1" id="KW-0732">Signal</keyword>
<feature type="signal peptide" evidence="1">
    <location>
        <begin position="1"/>
        <end position="23"/>
    </location>
</feature>
<accession>A0A1G5SJ16</accession>
<evidence type="ECO:0000313" key="3">
    <source>
        <dbReference type="Proteomes" id="UP000198729"/>
    </source>
</evidence>
<name>A0A1G5SJ16_9PROT</name>
<dbReference type="OrthoDB" id="5381041at2"/>
<evidence type="ECO:0008006" key="4">
    <source>
        <dbReference type="Google" id="ProtNLM"/>
    </source>
</evidence>
<dbReference type="Proteomes" id="UP000198729">
    <property type="component" value="Unassembled WGS sequence"/>
</dbReference>
<dbReference type="Pfam" id="PF10677">
    <property type="entry name" value="DUF2490"/>
    <property type="match status" value="1"/>
</dbReference>
<keyword evidence="3" id="KW-1185">Reference proteome</keyword>
<feature type="chain" id="PRO_5011460385" description="DUF2490 domain-containing protein" evidence="1">
    <location>
        <begin position="24"/>
        <end position="242"/>
    </location>
</feature>
<dbReference type="RefSeq" id="WP_090287610.1">
    <property type="nucleotide sequence ID" value="NZ_FMWO01000069.1"/>
</dbReference>
<proteinExistence type="predicted"/>
<evidence type="ECO:0000313" key="2">
    <source>
        <dbReference type="EMBL" id="SCZ86531.1"/>
    </source>
</evidence>
<dbReference type="EMBL" id="FMWO01000069">
    <property type="protein sequence ID" value="SCZ86531.1"/>
    <property type="molecule type" value="Genomic_DNA"/>
</dbReference>